<dbReference type="Proteomes" id="UP000092460">
    <property type="component" value="Unassembled WGS sequence"/>
</dbReference>
<sequence length="153" mass="17826">MKWKTHYAHMHICATKGKEEKDATIDDNNEDDEVAVTFRCCCFCYFFAHRTPLPPLLRKIFKFIFCKIFCLQHVAKHSLPHPTHASNTHLTNNQAKRRPILPTIYLLTRVINIILKPFREILGPDADNASHSIGSYVQIQKNRQLFTISEEVY</sequence>
<dbReference type="VEuPathDB" id="VectorBase:GPPI049578"/>
<protein>
    <submittedName>
        <fullName evidence="1">Uncharacterized protein</fullName>
    </submittedName>
</protein>
<dbReference type="EMBL" id="JXJN01025927">
    <property type="status" value="NOT_ANNOTATED_CDS"/>
    <property type="molecule type" value="Genomic_DNA"/>
</dbReference>
<reference evidence="2" key="1">
    <citation type="submission" date="2015-01" db="EMBL/GenBank/DDBJ databases">
        <authorList>
            <person name="Aksoy S."/>
            <person name="Warren W."/>
            <person name="Wilson R.K."/>
        </authorList>
    </citation>
    <scope>NUCLEOTIDE SEQUENCE [LARGE SCALE GENOMIC DNA]</scope>
    <source>
        <strain evidence="2">IAEA</strain>
    </source>
</reference>
<evidence type="ECO:0000313" key="1">
    <source>
        <dbReference type="EnsemblMetazoa" id="GPPI049578-PA"/>
    </source>
</evidence>
<accession>A0A1B0C5D0</accession>
<evidence type="ECO:0000313" key="2">
    <source>
        <dbReference type="Proteomes" id="UP000092460"/>
    </source>
</evidence>
<reference evidence="1" key="2">
    <citation type="submission" date="2020-05" db="UniProtKB">
        <authorList>
            <consortium name="EnsemblMetazoa"/>
        </authorList>
    </citation>
    <scope>IDENTIFICATION</scope>
    <source>
        <strain evidence="1">IAEA</strain>
    </source>
</reference>
<name>A0A1B0C5D0_9MUSC</name>
<keyword evidence="2" id="KW-1185">Reference proteome</keyword>
<proteinExistence type="predicted"/>
<organism evidence="1 2">
    <name type="scientific">Glossina palpalis gambiensis</name>
    <dbReference type="NCBI Taxonomy" id="67801"/>
    <lineage>
        <taxon>Eukaryota</taxon>
        <taxon>Metazoa</taxon>
        <taxon>Ecdysozoa</taxon>
        <taxon>Arthropoda</taxon>
        <taxon>Hexapoda</taxon>
        <taxon>Insecta</taxon>
        <taxon>Pterygota</taxon>
        <taxon>Neoptera</taxon>
        <taxon>Endopterygota</taxon>
        <taxon>Diptera</taxon>
        <taxon>Brachycera</taxon>
        <taxon>Muscomorpha</taxon>
        <taxon>Hippoboscoidea</taxon>
        <taxon>Glossinidae</taxon>
        <taxon>Glossina</taxon>
    </lineage>
</organism>
<dbReference type="AlphaFoldDB" id="A0A1B0C5D0"/>
<dbReference type="EnsemblMetazoa" id="GPPI049578-RA">
    <property type="protein sequence ID" value="GPPI049578-PA"/>
    <property type="gene ID" value="GPPI049578"/>
</dbReference>